<comment type="caution">
    <text evidence="1">The sequence shown here is derived from an EMBL/GenBank/DDBJ whole genome shotgun (WGS) entry which is preliminary data.</text>
</comment>
<organism evidence="1 2">
    <name type="scientific">Parabacteroides goldsteinii</name>
    <dbReference type="NCBI Taxonomy" id="328812"/>
    <lineage>
        <taxon>Bacteria</taxon>
        <taxon>Pseudomonadati</taxon>
        <taxon>Bacteroidota</taxon>
        <taxon>Bacteroidia</taxon>
        <taxon>Bacteroidales</taxon>
        <taxon>Tannerellaceae</taxon>
        <taxon>Parabacteroides</taxon>
    </lineage>
</organism>
<evidence type="ECO:0000313" key="2">
    <source>
        <dbReference type="Proteomes" id="UP000036166"/>
    </source>
</evidence>
<dbReference type="PATRIC" id="fig|328812.4.peg.2949"/>
<gene>
    <name evidence="1" type="ORF">ACM15_11205</name>
</gene>
<dbReference type="EMBL" id="LFJV01000033">
    <property type="protein sequence ID" value="KMM33582.1"/>
    <property type="molecule type" value="Genomic_DNA"/>
</dbReference>
<dbReference type="Proteomes" id="UP000036166">
    <property type="component" value="Unassembled WGS sequence"/>
</dbReference>
<evidence type="ECO:0000313" key="1">
    <source>
        <dbReference type="EMBL" id="KMM33582.1"/>
    </source>
</evidence>
<protein>
    <submittedName>
        <fullName evidence="1">Uncharacterized protein</fullName>
    </submittedName>
</protein>
<dbReference type="AlphaFoldDB" id="A0A0J6FGF9"/>
<proteinExistence type="predicted"/>
<reference evidence="1 2" key="1">
    <citation type="submission" date="2015-06" db="EMBL/GenBank/DDBJ databases">
        <title>Draft Genome Sequence of Parabacteroides goldsteinii with Putative Novel Metallo-Beta-Lactamases Isolated from a Blood Culture from a Human Patient.</title>
        <authorList>
            <person name="Krogh T.J."/>
            <person name="Agergaard C.N."/>
            <person name="Moller-Jensen J."/>
            <person name="Justesen U.S."/>
        </authorList>
    </citation>
    <scope>NUCLEOTIDE SEQUENCE [LARGE SCALE GENOMIC DNA]</scope>
    <source>
        <strain evidence="1 2">910340</strain>
    </source>
</reference>
<name>A0A0J6FGF9_9BACT</name>
<sequence length="73" mass="8737">MNKIKWFVIGFHLYVFPPDPKVGDIEALINWKPEKKGVLETLKFRWHVGIWSYRTVYMEFKGCMSGLNTEPYR</sequence>
<accession>A0A0J6FGF9</accession>